<comment type="caution">
    <text evidence="1">The sequence shown here is derived from an EMBL/GenBank/DDBJ whole genome shotgun (WGS) entry which is preliminary data.</text>
</comment>
<accession>A0A5J4UT37</accession>
<protein>
    <submittedName>
        <fullName evidence="1">Uncharacterized protein</fullName>
    </submittedName>
</protein>
<proteinExistence type="predicted"/>
<sequence>MRPYGPDTRRLLNQIQNAIKDTARRTTFYYSGINLSGESENQVRIWKICRDTLQFIAEMKDLIVTVTAVYITKDYLECVNSRSDGQLPIRQLNHYIRLKKMINIQTSKEATS</sequence>
<dbReference type="Proteomes" id="UP000324800">
    <property type="component" value="Unassembled WGS sequence"/>
</dbReference>
<name>A0A5J4UT37_9EUKA</name>
<gene>
    <name evidence="1" type="ORF">EZS28_031221</name>
</gene>
<organism evidence="1 2">
    <name type="scientific">Streblomastix strix</name>
    <dbReference type="NCBI Taxonomy" id="222440"/>
    <lineage>
        <taxon>Eukaryota</taxon>
        <taxon>Metamonada</taxon>
        <taxon>Preaxostyla</taxon>
        <taxon>Oxymonadida</taxon>
        <taxon>Streblomastigidae</taxon>
        <taxon>Streblomastix</taxon>
    </lineage>
</organism>
<dbReference type="EMBL" id="SNRW01012905">
    <property type="protein sequence ID" value="KAA6373252.1"/>
    <property type="molecule type" value="Genomic_DNA"/>
</dbReference>
<evidence type="ECO:0000313" key="2">
    <source>
        <dbReference type="Proteomes" id="UP000324800"/>
    </source>
</evidence>
<evidence type="ECO:0000313" key="1">
    <source>
        <dbReference type="EMBL" id="KAA6373252.1"/>
    </source>
</evidence>
<dbReference type="AlphaFoldDB" id="A0A5J4UT37"/>
<reference evidence="1 2" key="1">
    <citation type="submission" date="2019-03" db="EMBL/GenBank/DDBJ databases">
        <title>Single cell metagenomics reveals metabolic interactions within the superorganism composed of flagellate Streblomastix strix and complex community of Bacteroidetes bacteria on its surface.</title>
        <authorList>
            <person name="Treitli S.C."/>
            <person name="Kolisko M."/>
            <person name="Husnik F."/>
            <person name="Keeling P."/>
            <person name="Hampl V."/>
        </authorList>
    </citation>
    <scope>NUCLEOTIDE SEQUENCE [LARGE SCALE GENOMIC DNA]</scope>
    <source>
        <strain evidence="1">ST1C</strain>
    </source>
</reference>